<proteinExistence type="predicted"/>
<comment type="caution">
    <text evidence="3">The sequence shown here is derived from an EMBL/GenBank/DDBJ whole genome shotgun (WGS) entry which is preliminary data.</text>
</comment>
<evidence type="ECO:0000313" key="4">
    <source>
        <dbReference type="Proteomes" id="UP001177140"/>
    </source>
</evidence>
<protein>
    <recommendedName>
        <fullName evidence="2">Malectin-like domain-containing protein</fullName>
    </recommendedName>
</protein>
<dbReference type="PANTHER" id="PTHR45631:SF44">
    <property type="entry name" value="CARBOHYDRATE-BINDING PROTEIN OF THE ER PROTEIN"/>
    <property type="match status" value="1"/>
</dbReference>
<name>A0AA41W3J6_PAPNU</name>
<dbReference type="GO" id="GO:0016020">
    <property type="term" value="C:membrane"/>
    <property type="evidence" value="ECO:0007669"/>
    <property type="project" value="UniProtKB-SubCell"/>
</dbReference>
<feature type="domain" description="Malectin-like" evidence="2">
    <location>
        <begin position="34"/>
        <end position="268"/>
    </location>
</feature>
<dbReference type="Pfam" id="PF12819">
    <property type="entry name" value="Malectin_like"/>
    <property type="match status" value="2"/>
</dbReference>
<comment type="subcellular location">
    <subcellularLocation>
        <location evidence="1">Membrane</location>
        <topology evidence="1">Single-pass membrane protein</topology>
    </subcellularLocation>
</comment>
<evidence type="ECO:0000256" key="1">
    <source>
        <dbReference type="ARBA" id="ARBA00004167"/>
    </source>
</evidence>
<gene>
    <name evidence="3" type="ORF">MKW94_020098</name>
</gene>
<dbReference type="InterPro" id="IPR024788">
    <property type="entry name" value="Malectin-like_Carb-bd_dom"/>
</dbReference>
<dbReference type="PANTHER" id="PTHR45631">
    <property type="entry name" value="OS07G0107800 PROTEIN-RELATED"/>
    <property type="match status" value="1"/>
</dbReference>
<reference evidence="3" key="1">
    <citation type="submission" date="2022-03" db="EMBL/GenBank/DDBJ databases">
        <title>A functionally conserved STORR gene fusion in Papaver species that diverged 16.8 million years ago.</title>
        <authorList>
            <person name="Catania T."/>
        </authorList>
    </citation>
    <scope>NUCLEOTIDE SEQUENCE</scope>
    <source>
        <strain evidence="3">S-191538</strain>
    </source>
</reference>
<evidence type="ECO:0000259" key="2">
    <source>
        <dbReference type="Pfam" id="PF12819"/>
    </source>
</evidence>
<dbReference type="Proteomes" id="UP001177140">
    <property type="component" value="Unassembled WGS sequence"/>
</dbReference>
<keyword evidence="4" id="KW-1185">Reference proteome</keyword>
<evidence type="ECO:0000313" key="3">
    <source>
        <dbReference type="EMBL" id="MCL7052309.1"/>
    </source>
</evidence>
<accession>A0AA41W3J6</accession>
<organism evidence="3 4">
    <name type="scientific">Papaver nudicaule</name>
    <name type="common">Iceland poppy</name>
    <dbReference type="NCBI Taxonomy" id="74823"/>
    <lineage>
        <taxon>Eukaryota</taxon>
        <taxon>Viridiplantae</taxon>
        <taxon>Streptophyta</taxon>
        <taxon>Embryophyta</taxon>
        <taxon>Tracheophyta</taxon>
        <taxon>Spermatophyta</taxon>
        <taxon>Magnoliopsida</taxon>
        <taxon>Ranunculales</taxon>
        <taxon>Papaveraceae</taxon>
        <taxon>Papaveroideae</taxon>
        <taxon>Papaver</taxon>
    </lineage>
</organism>
<feature type="non-terminal residue" evidence="3">
    <location>
        <position position="1"/>
    </location>
</feature>
<dbReference type="AlphaFoldDB" id="A0AA41W3J6"/>
<sequence length="368" mass="41316">MNTLPLNLLLLLVFANLSCFLLLVPVSAKVFLSIDIGSSALKSYTDERSIVWVGDGPYIQTGDIHKVNAPANESGYDSNVMNTLRAFPNRKKNCYSIDIDNKAGENTTVERVLVRASFYYGNYDSKSSPPIFDLQFNGNHWQEIITMEKDVSVWEVVFSLNNKTNNINVCLAQTKPDNIPFISALEVRSLDSLAYSYIPSDRPMIILDRIAFGTNEVTRYPEDGFDRIWSWTGPIGNDYTKVKGNSPSIKVDDVEDKPPEAVLRTALMLPIHFNAYFSEVMKLNSTQKRSFNIRINRNLDNSLIVPQNPVIPPYGGVSEVHILNVTTFNSSFLIEFKRTNDSTLPPLINALEMYIVGPKLVQGTNSND</sequence>
<feature type="domain" description="Malectin-like" evidence="2">
    <location>
        <begin position="272"/>
        <end position="355"/>
    </location>
</feature>
<dbReference type="EMBL" id="JAJJMA010348379">
    <property type="protein sequence ID" value="MCL7052309.1"/>
    <property type="molecule type" value="Genomic_DNA"/>
</dbReference>